<gene>
    <name evidence="1" type="ORF">C4F49_11640</name>
</gene>
<keyword evidence="2" id="KW-1185">Reference proteome</keyword>
<proteinExistence type="predicted"/>
<name>A0A928UZQ4_9SPHI</name>
<protein>
    <submittedName>
        <fullName evidence="1">Uncharacterized protein</fullName>
    </submittedName>
</protein>
<accession>A0A928UZQ4</accession>
<dbReference type="EMBL" id="PRDK01000006">
    <property type="protein sequence ID" value="MBE8714336.1"/>
    <property type="molecule type" value="Genomic_DNA"/>
</dbReference>
<evidence type="ECO:0000313" key="1">
    <source>
        <dbReference type="EMBL" id="MBE8714336.1"/>
    </source>
</evidence>
<comment type="caution">
    <text evidence="1">The sequence shown here is derived from an EMBL/GenBank/DDBJ whole genome shotgun (WGS) entry which is preliminary data.</text>
</comment>
<dbReference type="Proteomes" id="UP000616201">
    <property type="component" value="Unassembled WGS sequence"/>
</dbReference>
<reference evidence="1" key="1">
    <citation type="submission" date="2018-02" db="EMBL/GenBank/DDBJ databases">
        <authorList>
            <person name="Vasarhelyi B.M."/>
            <person name="Deshmukh S."/>
            <person name="Balint B."/>
            <person name="Kukolya J."/>
        </authorList>
    </citation>
    <scope>NUCLEOTIDE SEQUENCE</scope>
    <source>
        <strain evidence="1">KB22</strain>
    </source>
</reference>
<evidence type="ECO:0000313" key="2">
    <source>
        <dbReference type="Proteomes" id="UP000616201"/>
    </source>
</evidence>
<dbReference type="RefSeq" id="WP_196936416.1">
    <property type="nucleotide sequence ID" value="NZ_MU158698.1"/>
</dbReference>
<organism evidence="1 2">
    <name type="scientific">Sphingobacterium hungaricum</name>
    <dbReference type="NCBI Taxonomy" id="2082723"/>
    <lineage>
        <taxon>Bacteria</taxon>
        <taxon>Pseudomonadati</taxon>
        <taxon>Bacteroidota</taxon>
        <taxon>Sphingobacteriia</taxon>
        <taxon>Sphingobacteriales</taxon>
        <taxon>Sphingobacteriaceae</taxon>
        <taxon>Sphingobacterium</taxon>
    </lineage>
</organism>
<dbReference type="AlphaFoldDB" id="A0A928UZQ4"/>
<sequence length="87" mass="10235">MKNHVIGKKRIAVKKIRTPKNQLHKVQAHSIHEHEECINDEFIHKTESLINQLSSTPLFQQLSLRINEIKKIIDAYKIHAHQIKKVK</sequence>